<reference evidence="1 2" key="1">
    <citation type="journal article" date="2019" name="Syst. Appl. Microbiol.">
        <title>Microvirga tunisiensis sp. nov., a root nodule symbiotic bacterium isolated from Lupinus micranthus and L. luteus grown in Northern Tunisia.</title>
        <authorList>
            <person name="Msaddak A."/>
            <person name="Rejili M."/>
            <person name="Duran D."/>
            <person name="Mars M."/>
            <person name="Palacios J.M."/>
            <person name="Ruiz-Argueso T."/>
            <person name="Rey L."/>
            <person name="Imperial J."/>
        </authorList>
    </citation>
    <scope>NUCLEOTIDE SEQUENCE [LARGE SCALE GENOMIC DNA]</scope>
    <source>
        <strain evidence="1 2">Lmie10</strain>
    </source>
</reference>
<comment type="caution">
    <text evidence="1">The sequence shown here is derived from an EMBL/GenBank/DDBJ whole genome shotgun (WGS) entry which is preliminary data.</text>
</comment>
<protein>
    <submittedName>
        <fullName evidence="1">Uncharacterized protein</fullName>
    </submittedName>
</protein>
<accession>A0A5N7MPH8</accession>
<organism evidence="1 2">
    <name type="scientific">Microvirga tunisiensis</name>
    <dbReference type="NCBI Taxonomy" id="2108360"/>
    <lineage>
        <taxon>Bacteria</taxon>
        <taxon>Pseudomonadati</taxon>
        <taxon>Pseudomonadota</taxon>
        <taxon>Alphaproteobacteria</taxon>
        <taxon>Hyphomicrobiales</taxon>
        <taxon>Methylobacteriaceae</taxon>
        <taxon>Microvirga</taxon>
    </lineage>
</organism>
<proteinExistence type="predicted"/>
<keyword evidence="2" id="KW-1185">Reference proteome</keyword>
<sequence length="124" mass="14529">MADDARHRSRINRILGTEYSKRSLRDHTLMNRQIAVWEAERVEGPKLPLTRDEAIDLQEWLRQHAALKRAEAFDDFKPRDNGRELCFREADRAVIMRQRLLELLNLLDAQVDATTASQPSRHLN</sequence>
<name>A0A5N7MPH8_9HYPH</name>
<dbReference type="EMBL" id="VOSK01000139">
    <property type="protein sequence ID" value="MPR28359.1"/>
    <property type="molecule type" value="Genomic_DNA"/>
</dbReference>
<evidence type="ECO:0000313" key="2">
    <source>
        <dbReference type="Proteomes" id="UP000403266"/>
    </source>
</evidence>
<dbReference type="AlphaFoldDB" id="A0A5N7MPH8"/>
<evidence type="ECO:0000313" key="1">
    <source>
        <dbReference type="EMBL" id="MPR28359.1"/>
    </source>
</evidence>
<dbReference type="Proteomes" id="UP000403266">
    <property type="component" value="Unassembled WGS sequence"/>
</dbReference>
<gene>
    <name evidence="1" type="ORF">FS320_25210</name>
</gene>